<evidence type="ECO:0000256" key="1">
    <source>
        <dbReference type="ARBA" id="ARBA00004141"/>
    </source>
</evidence>
<keyword evidence="6" id="KW-0472">Membrane</keyword>
<evidence type="ECO:0000313" key="8">
    <source>
        <dbReference type="Proteomes" id="UP000462362"/>
    </source>
</evidence>
<dbReference type="InterPro" id="IPR006043">
    <property type="entry name" value="NCS2"/>
</dbReference>
<gene>
    <name evidence="7" type="ORF">GMD42_02025</name>
</gene>
<comment type="subcellular location">
    <subcellularLocation>
        <location evidence="1">Membrane</location>
        <topology evidence="1">Multi-pass membrane protein</topology>
    </subcellularLocation>
</comment>
<sequence>MTQNYFPRWKVKTEGTIAPDETLPLGQTLAMGIQHVVIMFGSTVLAPLIMGLDPNVAIFMSGVGTLLFFLIVGGRVPSYLGSSFAFIGVVIAATGYAGTGLNPNIPIAMGGVIACGVVYALVGLIVMWTGVGWIERLMPPVVTGAIVMTIGLNLAPVAVKGMGATNFEQWYAAVAVLIMGFVAVYLRGFLQKLLILVGIVIAYILYWLLTNVMALGKPIDFQPLINASWVGVPNFSAPVFQPEAMILIVPVVVILIAENLGHIKAVNVMTHRNLDPYIGRSFFGDGLATILAGFVGGPGVTTYGENIGVMAATRVYSTLIFPVAGCFAILLSFSPKFGALIQTIPGPLLGAVSVIVFGFIAAAGVRIMIENQIDLASSKNLIVTAVTLIIGAGDFSLKIGGFGLGGIGTATIAAILLNLIMEDKKLKKE</sequence>
<dbReference type="Pfam" id="PF00860">
    <property type="entry name" value="Xan_ur_permease"/>
    <property type="match status" value="1"/>
</dbReference>
<accession>A0A6I3RYC4</accession>
<organism evidence="7 8">
    <name type="scientific">Parasutterella excrementihominis</name>
    <dbReference type="NCBI Taxonomy" id="487175"/>
    <lineage>
        <taxon>Bacteria</taxon>
        <taxon>Pseudomonadati</taxon>
        <taxon>Pseudomonadota</taxon>
        <taxon>Betaproteobacteria</taxon>
        <taxon>Burkholderiales</taxon>
        <taxon>Sutterellaceae</taxon>
        <taxon>Parasutterella</taxon>
    </lineage>
</organism>
<keyword evidence="5" id="KW-1133">Transmembrane helix</keyword>
<comment type="caution">
    <text evidence="7">The sequence shown here is derived from an EMBL/GenBank/DDBJ whole genome shotgun (WGS) entry which is preliminary data.</text>
</comment>
<protein>
    <submittedName>
        <fullName evidence="7">Pyrimidine utilization transport protein G</fullName>
    </submittedName>
</protein>
<dbReference type="GO" id="GO:0005886">
    <property type="term" value="C:plasma membrane"/>
    <property type="evidence" value="ECO:0007669"/>
    <property type="project" value="UniProtKB-ARBA"/>
</dbReference>
<evidence type="ECO:0000256" key="4">
    <source>
        <dbReference type="ARBA" id="ARBA00022692"/>
    </source>
</evidence>
<evidence type="ECO:0000256" key="2">
    <source>
        <dbReference type="ARBA" id="ARBA00008821"/>
    </source>
</evidence>
<dbReference type="AlphaFoldDB" id="A0A6I3RYC4"/>
<proteinExistence type="inferred from homology"/>
<evidence type="ECO:0000313" key="7">
    <source>
        <dbReference type="EMBL" id="MTU42416.1"/>
    </source>
</evidence>
<reference evidence="7 8" key="1">
    <citation type="journal article" date="2019" name="Nat. Med.">
        <title>A library of human gut bacterial isolates paired with longitudinal multiomics data enables mechanistic microbiome research.</title>
        <authorList>
            <person name="Poyet M."/>
            <person name="Groussin M."/>
            <person name="Gibbons S.M."/>
            <person name="Avila-Pacheco J."/>
            <person name="Jiang X."/>
            <person name="Kearney S.M."/>
            <person name="Perrotta A.R."/>
            <person name="Berdy B."/>
            <person name="Zhao S."/>
            <person name="Lieberman T.D."/>
            <person name="Swanson P.K."/>
            <person name="Smith M."/>
            <person name="Roesemann S."/>
            <person name="Alexander J.E."/>
            <person name="Rich S.A."/>
            <person name="Livny J."/>
            <person name="Vlamakis H."/>
            <person name="Clish C."/>
            <person name="Bullock K."/>
            <person name="Deik A."/>
            <person name="Scott J."/>
            <person name="Pierce K.A."/>
            <person name="Xavier R.J."/>
            <person name="Alm E.J."/>
        </authorList>
    </citation>
    <scope>NUCLEOTIDE SEQUENCE [LARGE SCALE GENOMIC DNA]</scope>
    <source>
        <strain evidence="7 8">BIOML-A2</strain>
    </source>
</reference>
<dbReference type="GO" id="GO:0015205">
    <property type="term" value="F:nucleobase transmembrane transporter activity"/>
    <property type="evidence" value="ECO:0007669"/>
    <property type="project" value="UniProtKB-ARBA"/>
</dbReference>
<keyword evidence="4" id="KW-0812">Transmembrane</keyword>
<evidence type="ECO:0000256" key="5">
    <source>
        <dbReference type="ARBA" id="ARBA00022989"/>
    </source>
</evidence>
<dbReference type="GeneID" id="43349879"/>
<dbReference type="NCBIfam" id="TIGR00801">
    <property type="entry name" value="ncs2"/>
    <property type="match status" value="1"/>
</dbReference>
<evidence type="ECO:0000256" key="6">
    <source>
        <dbReference type="ARBA" id="ARBA00023136"/>
    </source>
</evidence>
<keyword evidence="3" id="KW-0813">Transport</keyword>
<dbReference type="EMBL" id="WNCL01000003">
    <property type="protein sequence ID" value="MTU42416.1"/>
    <property type="molecule type" value="Genomic_DNA"/>
</dbReference>
<dbReference type="Proteomes" id="UP000462362">
    <property type="component" value="Unassembled WGS sequence"/>
</dbReference>
<name>A0A6I3RYC4_9BURK</name>
<comment type="similarity">
    <text evidence="2">Belongs to the nucleobase:cation symporter-2 (NCS2) (TC 2.A.40) family.</text>
</comment>
<dbReference type="InterPro" id="IPR006042">
    <property type="entry name" value="Xan_ur_permease"/>
</dbReference>
<dbReference type="RefSeq" id="WP_008810226.1">
    <property type="nucleotide sequence ID" value="NZ_CAJUON010000002.1"/>
</dbReference>
<evidence type="ECO:0000256" key="3">
    <source>
        <dbReference type="ARBA" id="ARBA00022448"/>
    </source>
</evidence>
<dbReference type="PANTHER" id="PTHR11119">
    <property type="entry name" value="XANTHINE-URACIL / VITAMIN C PERMEASE FAMILY MEMBER"/>
    <property type="match status" value="1"/>
</dbReference>